<evidence type="ECO:0000313" key="9">
    <source>
        <dbReference type="Proteomes" id="UP000198623"/>
    </source>
</evidence>
<evidence type="ECO:0000256" key="3">
    <source>
        <dbReference type="ARBA" id="ARBA00022806"/>
    </source>
</evidence>
<dbReference type="InterPro" id="IPR014001">
    <property type="entry name" value="Helicase_ATP-bd"/>
</dbReference>
<evidence type="ECO:0000256" key="2">
    <source>
        <dbReference type="ARBA" id="ARBA00022801"/>
    </source>
</evidence>
<dbReference type="RefSeq" id="WP_090728503.1">
    <property type="nucleotide sequence ID" value="NZ_FOOU01000008.1"/>
</dbReference>
<keyword evidence="1" id="KW-0547">Nucleotide-binding</keyword>
<feature type="region of interest" description="Disordered" evidence="5">
    <location>
        <begin position="261"/>
        <end position="281"/>
    </location>
</feature>
<dbReference type="InterPro" id="IPR011545">
    <property type="entry name" value="DEAD/DEAH_box_helicase_dom"/>
</dbReference>
<dbReference type="Pfam" id="PF00270">
    <property type="entry name" value="DEAD"/>
    <property type="match status" value="1"/>
</dbReference>
<dbReference type="GO" id="GO:0003723">
    <property type="term" value="F:RNA binding"/>
    <property type="evidence" value="ECO:0007669"/>
    <property type="project" value="TreeGrafter"/>
</dbReference>
<accession>A0A1I2SPP9</accession>
<dbReference type="Gene3D" id="3.40.50.300">
    <property type="entry name" value="P-loop containing nucleotide triphosphate hydrolases"/>
    <property type="match status" value="2"/>
</dbReference>
<evidence type="ECO:0000256" key="1">
    <source>
        <dbReference type="ARBA" id="ARBA00022741"/>
    </source>
</evidence>
<dbReference type="InterPro" id="IPR011709">
    <property type="entry name" value="DEAD-box_helicase_OB_fold"/>
</dbReference>
<keyword evidence="3 8" id="KW-0347">Helicase</keyword>
<gene>
    <name evidence="8" type="ORF">SAMN05216175_108120</name>
</gene>
<dbReference type="OrthoDB" id="9805617at2"/>
<dbReference type="Proteomes" id="UP000198623">
    <property type="component" value="Unassembled WGS sequence"/>
</dbReference>
<dbReference type="InterPro" id="IPR003593">
    <property type="entry name" value="AAA+_ATPase"/>
</dbReference>
<dbReference type="PANTHER" id="PTHR18934">
    <property type="entry name" value="ATP-DEPENDENT RNA HELICASE"/>
    <property type="match status" value="1"/>
</dbReference>
<keyword evidence="9" id="KW-1185">Reference proteome</keyword>
<sequence>MKDDTQRFSALFKLLDNCLTADRARLQHAISKMAERAKKDQPVDKMQRDIEAKIDASQMAVQRRQALIGDISYPPLPVSERKEEIKDAISQHQVVVIAGETGSGKTTQLPKICLELGYGAQGLIGHTQPRRLAARTVATRIAEELHSQVGAKVGYQVRFTDLVSEDSLIKLMTDGILLAETQHDPLLSKYQVIIIDEAHERSLNIDFLLGYLRRILPQRPDLKLIITSATIDLQRFSEHFGKAPVIEVSGRTYPVETLYRPLLGGSDGETEGKEKEDSQDRTLQQGIYDAVEEIIGLDKAAKRSGARDVLIFLSGEREIRETAEILRKAQLRDTEVMPLYARLSVSEQNKIFQGARSAGRRIVLATNVAETSVTVPNIRYVIDTGVARISRYSYRSKVQRLPIEAISQASANQRAGRCGRVAEGVCIRLYSEDDFKQRPAFTDAEIQRTNLAAVILQMLNLKLGSIADFPFIDPPDSRFISDGFKLLEELGAVNPRRQMTGLGRKLSQLPVDPRIGRMILEAEKQGALKEVLVIASALSTQDPRERPLDKQQAADEKHKQYTDDQSDFVTMLNLWQHYETQRQELSQNQLRKYCQQNFLSFMRMREWRDVHRQLHLAAKQLGLKEITEPAGYRELHVSLLAGLLSHIGFKQENKEFLGARNRRFHIFPASALFKKPPKWVMAAELVETTKLYARMLARIEPEWAEPLAAHLVKRAYLEPAWHKKRAQVVATEQVSLYGLLIVPKRLVHYGVIDPEVSHQIFIRSALVEGDFETKGAFFKHNQGLLAHIETLEAKSRRKDLLVDEETLYDFYAEKFIEHNGAHIVNGAGFEKWRKGIESQQADALYLTEKDLLQRSASHVSKGDYPDEFLWKGVKLRLSYHFEPGCVDDGVSLSVPLALLKQLPVKRLEWLVPGMIKEKYVALLKGLPKQRRKNFVPVPDYAEALAEAVVFAEGDLYEAMAHQLLRMSGLRLAPSELGDVQLDDHYRINIKLIDDKGVLVAQSRDWNYLCEHYGAHSDAAIKEGPEDSWGRKGITEWDFGEWVEKVQLRQAGGILIDAWPMLVDRQDSVELMLAMSKAEALQCSVQGFTRLAMLAMGPQIRASRVKIPHLNESLLLASKIFSKKEFEENIIRQAVKCAMGLDAEMGEGLDKRLPKSKQEFAARVKTAKAELNDRVQSLSQLIYTIHQQYHAIMKQLNSKVSLETVIILNDIKSQLGHLIYKNYISTISWSELSQYTRYMQAIQIRLEKFARELPRQRILSDQLQQLWTAYQTLYEQKKKLGVGDTIWIEELNRYRWYLEEYRISLFAQQVGTLESVSEKRVKQRWKEILSESDQ</sequence>
<feature type="domain" description="Helicase C-terminal" evidence="7">
    <location>
        <begin position="282"/>
        <end position="462"/>
    </location>
</feature>
<dbReference type="GO" id="GO:0016787">
    <property type="term" value="F:hydrolase activity"/>
    <property type="evidence" value="ECO:0007669"/>
    <property type="project" value="UniProtKB-KW"/>
</dbReference>
<feature type="compositionally biased region" description="Basic and acidic residues" evidence="5">
    <location>
        <begin position="270"/>
        <end position="280"/>
    </location>
</feature>
<dbReference type="CDD" id="cd18791">
    <property type="entry name" value="SF2_C_RHA"/>
    <property type="match status" value="1"/>
</dbReference>
<dbReference type="GO" id="GO:0003724">
    <property type="term" value="F:RNA helicase activity"/>
    <property type="evidence" value="ECO:0007669"/>
    <property type="project" value="InterPro"/>
</dbReference>
<keyword evidence="2" id="KW-0378">Hydrolase</keyword>
<dbReference type="Pfam" id="PF00271">
    <property type="entry name" value="Helicase_C"/>
    <property type="match status" value="1"/>
</dbReference>
<evidence type="ECO:0000313" key="8">
    <source>
        <dbReference type="EMBL" id="SFG54794.1"/>
    </source>
</evidence>
<dbReference type="SMART" id="SM00847">
    <property type="entry name" value="HA2"/>
    <property type="match status" value="1"/>
</dbReference>
<dbReference type="SMART" id="SM00382">
    <property type="entry name" value="AAA"/>
    <property type="match status" value="1"/>
</dbReference>
<dbReference type="Pfam" id="PF07717">
    <property type="entry name" value="OB_NTP_bind"/>
    <property type="match status" value="1"/>
</dbReference>
<evidence type="ECO:0000256" key="5">
    <source>
        <dbReference type="SAM" id="MobiDB-lite"/>
    </source>
</evidence>
<dbReference type="FunFam" id="1.20.120.1080:FF:000005">
    <property type="entry name" value="ATP-dependent helicase HrpA"/>
    <property type="match status" value="1"/>
</dbReference>
<name>A0A1I2SPP9_9GAMM</name>
<dbReference type="GO" id="GO:0005524">
    <property type="term" value="F:ATP binding"/>
    <property type="evidence" value="ECO:0007669"/>
    <property type="project" value="UniProtKB-KW"/>
</dbReference>
<dbReference type="InterPro" id="IPR027417">
    <property type="entry name" value="P-loop_NTPase"/>
</dbReference>
<evidence type="ECO:0000256" key="4">
    <source>
        <dbReference type="ARBA" id="ARBA00022840"/>
    </source>
</evidence>
<proteinExistence type="predicted"/>
<dbReference type="Pfam" id="PF21010">
    <property type="entry name" value="HA2_C"/>
    <property type="match status" value="1"/>
</dbReference>
<dbReference type="SMART" id="SM00490">
    <property type="entry name" value="HELICc"/>
    <property type="match status" value="1"/>
</dbReference>
<dbReference type="FunFam" id="3.40.50.300:FF:000575">
    <property type="entry name" value="ATP-dependent helicase hrpA"/>
    <property type="match status" value="1"/>
</dbReference>
<feature type="region of interest" description="Disordered" evidence="5">
    <location>
        <begin position="542"/>
        <end position="562"/>
    </location>
</feature>
<feature type="domain" description="Helicase ATP-binding" evidence="6">
    <location>
        <begin position="86"/>
        <end position="249"/>
    </location>
</feature>
<dbReference type="SUPFAM" id="SSF52540">
    <property type="entry name" value="P-loop containing nucleoside triphosphate hydrolases"/>
    <property type="match status" value="1"/>
</dbReference>
<dbReference type="PANTHER" id="PTHR18934:SF99">
    <property type="entry name" value="ATP-DEPENDENT RNA HELICASE DHX37-RELATED"/>
    <property type="match status" value="1"/>
</dbReference>
<dbReference type="NCBIfam" id="NF008348">
    <property type="entry name" value="PRK11131.1"/>
    <property type="match status" value="1"/>
</dbReference>
<dbReference type="InterPro" id="IPR010222">
    <property type="entry name" value="RNA_helicase_HrpA"/>
</dbReference>
<dbReference type="PROSITE" id="PS51192">
    <property type="entry name" value="HELICASE_ATP_BIND_1"/>
    <property type="match status" value="1"/>
</dbReference>
<dbReference type="InterPro" id="IPR001650">
    <property type="entry name" value="Helicase_C-like"/>
</dbReference>
<dbReference type="Pfam" id="PF11898">
    <property type="entry name" value="DUF3418"/>
    <property type="match status" value="1"/>
</dbReference>
<dbReference type="Gene3D" id="1.20.120.1080">
    <property type="match status" value="1"/>
</dbReference>
<dbReference type="SMART" id="SM00487">
    <property type="entry name" value="DEXDc"/>
    <property type="match status" value="1"/>
</dbReference>
<organism evidence="8 9">
    <name type="scientific">Neptunomonas qingdaonensis</name>
    <dbReference type="NCBI Taxonomy" id="1045558"/>
    <lineage>
        <taxon>Bacteria</taxon>
        <taxon>Pseudomonadati</taxon>
        <taxon>Pseudomonadota</taxon>
        <taxon>Gammaproteobacteria</taxon>
        <taxon>Oceanospirillales</taxon>
        <taxon>Oceanospirillaceae</taxon>
        <taxon>Neptunomonas</taxon>
    </lineage>
</organism>
<reference evidence="9" key="1">
    <citation type="submission" date="2016-10" db="EMBL/GenBank/DDBJ databases">
        <authorList>
            <person name="Varghese N."/>
            <person name="Submissions S."/>
        </authorList>
    </citation>
    <scope>NUCLEOTIDE SEQUENCE [LARGE SCALE GENOMIC DNA]</scope>
    <source>
        <strain evidence="9">CGMCC 1.10971</strain>
    </source>
</reference>
<dbReference type="EMBL" id="FOOU01000008">
    <property type="protein sequence ID" value="SFG54794.1"/>
    <property type="molecule type" value="Genomic_DNA"/>
</dbReference>
<evidence type="ECO:0000259" key="7">
    <source>
        <dbReference type="PROSITE" id="PS51194"/>
    </source>
</evidence>
<keyword evidence="4" id="KW-0067">ATP-binding</keyword>
<evidence type="ECO:0000259" key="6">
    <source>
        <dbReference type="PROSITE" id="PS51192"/>
    </source>
</evidence>
<dbReference type="InterPro" id="IPR024590">
    <property type="entry name" value="HrpA_C"/>
</dbReference>
<protein>
    <submittedName>
        <fullName evidence="8">ATP-dependent helicase HrpA</fullName>
    </submittedName>
</protein>
<dbReference type="NCBIfam" id="TIGR01967">
    <property type="entry name" value="DEAH_box_HrpA"/>
    <property type="match status" value="1"/>
</dbReference>
<dbReference type="PROSITE" id="PS51194">
    <property type="entry name" value="HELICASE_CTER"/>
    <property type="match status" value="1"/>
</dbReference>
<dbReference type="STRING" id="1045558.SAMN05216175_108120"/>
<dbReference type="InterPro" id="IPR007502">
    <property type="entry name" value="Helicase-assoc_dom"/>
</dbReference>